<dbReference type="OrthoDB" id="9838793at2"/>
<dbReference type="Proteomes" id="UP000059074">
    <property type="component" value="Unassembled WGS sequence"/>
</dbReference>
<gene>
    <name evidence="1" type="ORF">APY04_0427</name>
</gene>
<evidence type="ECO:0000313" key="1">
    <source>
        <dbReference type="EMBL" id="KWT71574.1"/>
    </source>
</evidence>
<evidence type="ECO:0000313" key="2">
    <source>
        <dbReference type="Proteomes" id="UP000059074"/>
    </source>
</evidence>
<dbReference type="InterPro" id="IPR009282">
    <property type="entry name" value="DUF937"/>
</dbReference>
<name>A0A109BMM7_HYPSL</name>
<accession>A0A109BMM7</accession>
<dbReference type="EMBL" id="LMTR01000020">
    <property type="protein sequence ID" value="KWT71574.1"/>
    <property type="molecule type" value="Genomic_DNA"/>
</dbReference>
<dbReference type="AlphaFoldDB" id="A0A109BMM7"/>
<keyword evidence="2" id="KW-1185">Reference proteome</keyword>
<comment type="caution">
    <text evidence="1">The sequence shown here is derived from an EMBL/GenBank/DDBJ whole genome shotgun (WGS) entry which is preliminary data.</text>
</comment>
<organism evidence="1 2">
    <name type="scientific">Hyphomicrobium sulfonivorans</name>
    <dbReference type="NCBI Taxonomy" id="121290"/>
    <lineage>
        <taxon>Bacteria</taxon>
        <taxon>Pseudomonadati</taxon>
        <taxon>Pseudomonadota</taxon>
        <taxon>Alphaproteobacteria</taxon>
        <taxon>Hyphomicrobiales</taxon>
        <taxon>Hyphomicrobiaceae</taxon>
        <taxon>Hyphomicrobium</taxon>
    </lineage>
</organism>
<protein>
    <submittedName>
        <fullName evidence="1">Uncharacterized protein</fullName>
    </submittedName>
</protein>
<dbReference type="PATRIC" id="fig|121290.4.peg.2323"/>
<dbReference type="RefSeq" id="WP_157066555.1">
    <property type="nucleotide sequence ID" value="NZ_LMTR01000020.1"/>
</dbReference>
<proteinExistence type="predicted"/>
<sequence length="274" mass="29778">MTLGAEQNVRGPIWGELTRAQNRQAVSNLARAFHLPRTQAKTAILVMLDALTQSLDEDALSRDRLARLIELLGSSDYERVLETPTLMGAPSTQTIGKDALNVLFGPEAAANMSSHVANAAGISITVAEYLLPVVAAMIVGSLSFLTRAEVIGFIRNEPAIPEDFTAALQLPVGRGSSGFFNGLTLATHSVYGDADRPALFGHLAEEVRLGANAADADPYEPVRRIIARGFGMRARYVPWFAKLHVWGTSALQSAGTQAQQRLNQFRTRMRHEDR</sequence>
<reference evidence="1 2" key="1">
    <citation type="submission" date="2015-10" db="EMBL/GenBank/DDBJ databases">
        <title>Transcriptomic analysis of a linuron degrading triple-species bacterial consortium.</title>
        <authorList>
            <person name="Albers P."/>
        </authorList>
    </citation>
    <scope>NUCLEOTIDE SEQUENCE [LARGE SCALE GENOMIC DNA]</scope>
    <source>
        <strain evidence="1 2">WDL6</strain>
    </source>
</reference>
<dbReference type="Pfam" id="PF06078">
    <property type="entry name" value="DUF937"/>
    <property type="match status" value="1"/>
</dbReference>